<name>A0A2I0A3R4_9ASPA</name>
<gene>
    <name evidence="1" type="ORF">AXF42_Ash020136</name>
</gene>
<dbReference type="Proteomes" id="UP000236161">
    <property type="component" value="Unassembled WGS sequence"/>
</dbReference>
<evidence type="ECO:0000313" key="2">
    <source>
        <dbReference type="Proteomes" id="UP000236161"/>
    </source>
</evidence>
<dbReference type="AlphaFoldDB" id="A0A2I0A3R4"/>
<dbReference type="EMBL" id="KZ452028">
    <property type="protein sequence ID" value="PKA50191.1"/>
    <property type="molecule type" value="Genomic_DNA"/>
</dbReference>
<organism evidence="1 2">
    <name type="scientific">Apostasia shenzhenica</name>
    <dbReference type="NCBI Taxonomy" id="1088818"/>
    <lineage>
        <taxon>Eukaryota</taxon>
        <taxon>Viridiplantae</taxon>
        <taxon>Streptophyta</taxon>
        <taxon>Embryophyta</taxon>
        <taxon>Tracheophyta</taxon>
        <taxon>Spermatophyta</taxon>
        <taxon>Magnoliopsida</taxon>
        <taxon>Liliopsida</taxon>
        <taxon>Asparagales</taxon>
        <taxon>Orchidaceae</taxon>
        <taxon>Apostasioideae</taxon>
        <taxon>Apostasia</taxon>
    </lineage>
</organism>
<keyword evidence="2" id="KW-1185">Reference proteome</keyword>
<sequence>MLTSMTMLRSCTCHRQRGPTAPFLVQDTFFQTRKSRILMLRLPQIPRSSTNIKRSRSPFLLLLVPPAVDKRRKLRACSPHFLREIKTKLYSSSLTNTLEQSSKGRRR</sequence>
<proteinExistence type="predicted"/>
<reference evidence="1 2" key="1">
    <citation type="journal article" date="2017" name="Nature">
        <title>The Apostasia genome and the evolution of orchids.</title>
        <authorList>
            <person name="Zhang G.Q."/>
            <person name="Liu K.W."/>
            <person name="Li Z."/>
            <person name="Lohaus R."/>
            <person name="Hsiao Y.Y."/>
            <person name="Niu S.C."/>
            <person name="Wang J.Y."/>
            <person name="Lin Y.C."/>
            <person name="Xu Q."/>
            <person name="Chen L.J."/>
            <person name="Yoshida K."/>
            <person name="Fujiwara S."/>
            <person name="Wang Z.W."/>
            <person name="Zhang Y.Q."/>
            <person name="Mitsuda N."/>
            <person name="Wang M."/>
            <person name="Liu G.H."/>
            <person name="Pecoraro L."/>
            <person name="Huang H.X."/>
            <person name="Xiao X.J."/>
            <person name="Lin M."/>
            <person name="Wu X.Y."/>
            <person name="Wu W.L."/>
            <person name="Chen Y.Y."/>
            <person name="Chang S.B."/>
            <person name="Sakamoto S."/>
            <person name="Ohme-Takagi M."/>
            <person name="Yagi M."/>
            <person name="Zeng S.J."/>
            <person name="Shen C.Y."/>
            <person name="Yeh C.M."/>
            <person name="Luo Y.B."/>
            <person name="Tsai W.C."/>
            <person name="Van de Peer Y."/>
            <person name="Liu Z.J."/>
        </authorList>
    </citation>
    <scope>NUCLEOTIDE SEQUENCE [LARGE SCALE GENOMIC DNA]</scope>
    <source>
        <strain evidence="2">cv. Shenzhen</strain>
        <tissue evidence="1">Stem</tissue>
    </source>
</reference>
<evidence type="ECO:0000313" key="1">
    <source>
        <dbReference type="EMBL" id="PKA50191.1"/>
    </source>
</evidence>
<accession>A0A2I0A3R4</accession>
<protein>
    <submittedName>
        <fullName evidence="1">Uncharacterized protein</fullName>
    </submittedName>
</protein>